<feature type="region of interest" description="Disordered" evidence="1">
    <location>
        <begin position="42"/>
        <end position="85"/>
    </location>
</feature>
<dbReference type="HOGENOM" id="CLU_1298923_0_0_5"/>
<evidence type="ECO:0000313" key="3">
    <source>
        <dbReference type="Proteomes" id="UP000005732"/>
    </source>
</evidence>
<feature type="compositionally biased region" description="Basic and acidic residues" evidence="1">
    <location>
        <begin position="53"/>
        <end position="64"/>
    </location>
</feature>
<proteinExistence type="predicted"/>
<evidence type="ECO:0000313" key="2">
    <source>
        <dbReference type="EMBL" id="EJC79299.1"/>
    </source>
</evidence>
<dbReference type="EMBL" id="JH719395">
    <property type="protein sequence ID" value="EJC79299.1"/>
    <property type="molecule type" value="Genomic_DNA"/>
</dbReference>
<accession>J0KPC9</accession>
<dbReference type="Proteomes" id="UP000005732">
    <property type="component" value="Unassembled WGS sequence"/>
</dbReference>
<protein>
    <submittedName>
        <fullName evidence="2">Uncharacterized protein</fullName>
    </submittedName>
</protein>
<gene>
    <name evidence="2" type="ORF">Rleg4DRAFT_0890</name>
</gene>
<evidence type="ECO:0000256" key="1">
    <source>
        <dbReference type="SAM" id="MobiDB-lite"/>
    </source>
</evidence>
<feature type="region of interest" description="Disordered" evidence="1">
    <location>
        <begin position="187"/>
        <end position="212"/>
    </location>
</feature>
<dbReference type="AlphaFoldDB" id="J0KPC9"/>
<name>J0KPC9_RHILT</name>
<reference evidence="2 3" key="1">
    <citation type="submission" date="2012-02" db="EMBL/GenBank/DDBJ databases">
        <title>Improved High-Quality Draft Sequence of Rhizobium leguminosarum bv. trifolii WSM2297.</title>
        <authorList>
            <consortium name="US DOE Joint Genome Institute"/>
            <person name="Lucas S."/>
            <person name="Han J."/>
            <person name="Lapidus A."/>
            <person name="Cheng J.-F."/>
            <person name="Goodwin L."/>
            <person name="Pitluck S."/>
            <person name="Peters L."/>
            <person name="Ovchinnikova G."/>
            <person name="Zhang X."/>
            <person name="Detter J.C."/>
            <person name="Han C."/>
            <person name="Tapia R."/>
            <person name="Land M."/>
            <person name="Hauser L."/>
            <person name="Kyrpides N."/>
            <person name="Ivanova N."/>
            <person name="Pagani I."/>
            <person name="Brau L."/>
            <person name="Yates R."/>
            <person name="O'Hara G."/>
            <person name="Rui T."/>
            <person name="Howieson J."/>
            <person name="Reeve W."/>
            <person name="Woyke T."/>
        </authorList>
    </citation>
    <scope>NUCLEOTIDE SEQUENCE [LARGE SCALE GENOMIC DNA]</scope>
    <source>
        <strain evidence="2 3">WSM2297</strain>
    </source>
</reference>
<feature type="compositionally biased region" description="Low complexity" evidence="1">
    <location>
        <begin position="65"/>
        <end position="78"/>
    </location>
</feature>
<sequence>MQRFPLTTAYCPECGCYREGIYPVESSICACIFRSRPTDMSLGRPHKRNHPVLHADGRRADRAAHSAPNSRSSGPTRRGSSKAAFPDGQGYSDWLAMTQPSLTGGGLCFDATWYGDLHHNLVECHGGAQAQLLKNAGFGDNAQTYGGWNVGNGGAKISRGGSARCRAACLRRPGLSQAATHRRSRLARQQAMRAHSAQANPTGRFSSFLRAP</sequence>
<organism evidence="2 3">
    <name type="scientific">Rhizobium leguminosarum bv. trifolii WSM2297</name>
    <dbReference type="NCBI Taxonomy" id="754762"/>
    <lineage>
        <taxon>Bacteria</taxon>
        <taxon>Pseudomonadati</taxon>
        <taxon>Pseudomonadota</taxon>
        <taxon>Alphaproteobacteria</taxon>
        <taxon>Hyphomicrobiales</taxon>
        <taxon>Rhizobiaceae</taxon>
        <taxon>Rhizobium/Agrobacterium group</taxon>
        <taxon>Rhizobium</taxon>
    </lineage>
</organism>